<protein>
    <submittedName>
        <fullName evidence="2">(rape) hypothetical protein</fullName>
    </submittedName>
</protein>
<accession>A0A816L132</accession>
<dbReference type="Proteomes" id="UP001295469">
    <property type="component" value="Chromosome C05"/>
</dbReference>
<sequence length="77" mass="8889">MTDLRNRLSAPPSSGRASAYNQRATRTLEAFLEVCRTTQTNQKMKRRSTIKTKPDDIYEEKMEAALHCRRDPFGLDN</sequence>
<evidence type="ECO:0000256" key="1">
    <source>
        <dbReference type="SAM" id="MobiDB-lite"/>
    </source>
</evidence>
<feature type="compositionally biased region" description="Polar residues" evidence="1">
    <location>
        <begin position="11"/>
        <end position="21"/>
    </location>
</feature>
<organism evidence="2">
    <name type="scientific">Brassica napus</name>
    <name type="common">Rape</name>
    <dbReference type="NCBI Taxonomy" id="3708"/>
    <lineage>
        <taxon>Eukaryota</taxon>
        <taxon>Viridiplantae</taxon>
        <taxon>Streptophyta</taxon>
        <taxon>Embryophyta</taxon>
        <taxon>Tracheophyta</taxon>
        <taxon>Spermatophyta</taxon>
        <taxon>Magnoliopsida</taxon>
        <taxon>eudicotyledons</taxon>
        <taxon>Gunneridae</taxon>
        <taxon>Pentapetalae</taxon>
        <taxon>rosids</taxon>
        <taxon>malvids</taxon>
        <taxon>Brassicales</taxon>
        <taxon>Brassicaceae</taxon>
        <taxon>Brassiceae</taxon>
        <taxon>Brassica</taxon>
    </lineage>
</organism>
<gene>
    <name evidence="2" type="ORF">DARMORV10_C05P52840.1</name>
</gene>
<name>A0A816L132_BRANA</name>
<dbReference type="AlphaFoldDB" id="A0A816L132"/>
<reference evidence="2" key="1">
    <citation type="submission" date="2021-01" db="EMBL/GenBank/DDBJ databases">
        <authorList>
            <consortium name="Genoscope - CEA"/>
            <person name="William W."/>
        </authorList>
    </citation>
    <scope>NUCLEOTIDE SEQUENCE</scope>
</reference>
<feature type="region of interest" description="Disordered" evidence="1">
    <location>
        <begin position="1"/>
        <end position="21"/>
    </location>
</feature>
<dbReference type="EMBL" id="HG994369">
    <property type="protein sequence ID" value="CAF1934686.1"/>
    <property type="molecule type" value="Genomic_DNA"/>
</dbReference>
<evidence type="ECO:0000313" key="2">
    <source>
        <dbReference type="EMBL" id="CAF1934686.1"/>
    </source>
</evidence>
<proteinExistence type="predicted"/>